<evidence type="ECO:0000256" key="2">
    <source>
        <dbReference type="SAM" id="SignalP"/>
    </source>
</evidence>
<dbReference type="RefSeq" id="WP_203367099.1">
    <property type="nucleotide sequence ID" value="NZ_WSFT01000042.1"/>
</dbReference>
<keyword evidence="2" id="KW-0732">Signal</keyword>
<feature type="chain" id="PRO_5036691474" description="Peptidase M6-like domain-containing protein" evidence="2">
    <location>
        <begin position="28"/>
        <end position="415"/>
    </location>
</feature>
<proteinExistence type="predicted"/>
<feature type="signal peptide" evidence="2">
    <location>
        <begin position="1"/>
        <end position="27"/>
    </location>
</feature>
<reference evidence="3" key="1">
    <citation type="submission" date="2019-12" db="EMBL/GenBank/DDBJ databases">
        <title>Clostridiaceae gen. nov. sp. nov., isolated from sediment in Xinjiang, China.</title>
        <authorList>
            <person name="Zhang R."/>
        </authorList>
    </citation>
    <scope>NUCLEOTIDE SEQUENCE</scope>
    <source>
        <strain evidence="3">D2Q-11</strain>
    </source>
</reference>
<dbReference type="AlphaFoldDB" id="A0A942UTX5"/>
<accession>A0A942UTX5</accession>
<organism evidence="3 4">
    <name type="scientific">Anaeromonas frigoriresistens</name>
    <dbReference type="NCBI Taxonomy" id="2683708"/>
    <lineage>
        <taxon>Bacteria</taxon>
        <taxon>Bacillati</taxon>
        <taxon>Bacillota</taxon>
        <taxon>Tissierellia</taxon>
        <taxon>Tissierellales</taxon>
        <taxon>Thermohalobacteraceae</taxon>
        <taxon>Anaeromonas</taxon>
    </lineage>
</organism>
<sequence>MKKVLSLFLCLSLLLSFIPLQSNTVHAQPDDFNTARYGDVIDIGTKLRNLQQNEDFIEEAREKIKKNSKEINFAEMEALVSQNNDSYFTYDGGTKYFLNRDLDFKTFTLRSEGKHVEIWVANDLSYGHGEKPEDIVTQEQVDKLANVFDETIYPKDTDFFGTPNFHDGSNSPLPEMVGLPEGYYNSENGKIIMLVDNIIDESYNDPSYPFFVSGFYWGTLESYIDRNIITIDTNSMETRLEETYFRTVAHEFQHLIHDDNDPMEEAWINEGMSDFAEYLCFGTHPMGHVNFFLDNSENSLVDWDEHYNVERGPENLADYGQAYLLQLYLKDHYGQGFIRALAKDKDYGIESVNKMLEGFNTGIDFEELFRRFTIAAAIDNEEPGDGVYNFDSIDLNVNFEQDIEYDKHGYSNLGF</sequence>
<comment type="caution">
    <text evidence="3">The sequence shown here is derived from an EMBL/GenBank/DDBJ whole genome shotgun (WGS) entry which is preliminary data.</text>
</comment>
<evidence type="ECO:0000256" key="1">
    <source>
        <dbReference type="SAM" id="Coils"/>
    </source>
</evidence>
<dbReference type="Proteomes" id="UP000724672">
    <property type="component" value="Unassembled WGS sequence"/>
</dbReference>
<evidence type="ECO:0000313" key="4">
    <source>
        <dbReference type="Proteomes" id="UP000724672"/>
    </source>
</evidence>
<evidence type="ECO:0000313" key="3">
    <source>
        <dbReference type="EMBL" id="MBS4539174.1"/>
    </source>
</evidence>
<name>A0A942UTX5_9FIRM</name>
<keyword evidence="1" id="KW-0175">Coiled coil</keyword>
<evidence type="ECO:0008006" key="5">
    <source>
        <dbReference type="Google" id="ProtNLM"/>
    </source>
</evidence>
<dbReference type="EMBL" id="WSFT01000042">
    <property type="protein sequence ID" value="MBS4539174.1"/>
    <property type="molecule type" value="Genomic_DNA"/>
</dbReference>
<gene>
    <name evidence="3" type="ORF">GOQ27_11925</name>
</gene>
<keyword evidence="4" id="KW-1185">Reference proteome</keyword>
<protein>
    <recommendedName>
        <fullName evidence="5">Peptidase M6-like domain-containing protein</fullName>
    </recommendedName>
</protein>
<feature type="coiled-coil region" evidence="1">
    <location>
        <begin position="47"/>
        <end position="77"/>
    </location>
</feature>